<dbReference type="FunFam" id="3.30.1490.20:FF:000002">
    <property type="entry name" value="Succinate--CoA ligase [ADP-forming] subunit beta"/>
    <property type="match status" value="1"/>
</dbReference>
<protein>
    <recommendedName>
        <fullName evidence="7">ATP-grasp domain-containing protein</fullName>
    </recommendedName>
</protein>
<dbReference type="InterPro" id="IPR005811">
    <property type="entry name" value="SUCC_ACL_C"/>
</dbReference>
<dbReference type="PIRSF" id="PIRSF001554">
    <property type="entry name" value="SucCS_beta"/>
    <property type="match status" value="1"/>
</dbReference>
<dbReference type="GO" id="GO:0005524">
    <property type="term" value="F:ATP binding"/>
    <property type="evidence" value="ECO:0007669"/>
    <property type="project" value="InterPro"/>
</dbReference>
<keyword evidence="6" id="KW-0460">Magnesium</keyword>
<dbReference type="InterPro" id="IPR005809">
    <property type="entry name" value="Succ_CoA_ligase-like_bsu"/>
</dbReference>
<dbReference type="NCBIfam" id="TIGR01016">
    <property type="entry name" value="sucCoAbeta"/>
    <property type="match status" value="1"/>
</dbReference>
<dbReference type="PROSITE" id="PS50975">
    <property type="entry name" value="ATP_GRASP"/>
    <property type="match status" value="1"/>
</dbReference>
<keyword evidence="5" id="KW-0547">Nucleotide-binding</keyword>
<dbReference type="GO" id="GO:0004775">
    <property type="term" value="F:succinate-CoA ligase (ADP-forming) activity"/>
    <property type="evidence" value="ECO:0007669"/>
    <property type="project" value="UniProtKB-ARBA"/>
</dbReference>
<dbReference type="InterPro" id="IPR016102">
    <property type="entry name" value="Succinyl-CoA_synth-like"/>
</dbReference>
<dbReference type="HAMAP" id="MF_00558">
    <property type="entry name" value="Succ_CoA_beta"/>
    <property type="match status" value="1"/>
</dbReference>
<dbReference type="InterPro" id="IPR011761">
    <property type="entry name" value="ATP-grasp"/>
</dbReference>
<dbReference type="GO" id="GO:0006104">
    <property type="term" value="P:succinyl-CoA metabolic process"/>
    <property type="evidence" value="ECO:0007669"/>
    <property type="project" value="TreeGrafter"/>
</dbReference>
<dbReference type="SUPFAM" id="SSF52210">
    <property type="entry name" value="Succinyl-CoA synthetase domains"/>
    <property type="match status" value="1"/>
</dbReference>
<keyword evidence="4" id="KW-0479">Metal-binding</keyword>
<evidence type="ECO:0000256" key="5">
    <source>
        <dbReference type="ARBA" id="ARBA00022741"/>
    </source>
</evidence>
<evidence type="ECO:0000256" key="3">
    <source>
        <dbReference type="ARBA" id="ARBA00022598"/>
    </source>
</evidence>
<evidence type="ECO:0000259" key="7">
    <source>
        <dbReference type="PROSITE" id="PS50975"/>
    </source>
</evidence>
<dbReference type="GO" id="GO:0042709">
    <property type="term" value="C:succinate-CoA ligase complex"/>
    <property type="evidence" value="ECO:0007669"/>
    <property type="project" value="TreeGrafter"/>
</dbReference>
<organism evidence="8">
    <name type="scientific">marine metagenome</name>
    <dbReference type="NCBI Taxonomy" id="408172"/>
    <lineage>
        <taxon>unclassified sequences</taxon>
        <taxon>metagenomes</taxon>
        <taxon>ecological metagenomes</taxon>
    </lineage>
</organism>
<gene>
    <name evidence="8" type="ORF">METZ01_LOCUS45215</name>
</gene>
<dbReference type="PANTHER" id="PTHR11815:SF10">
    <property type="entry name" value="SUCCINATE--COA LIGASE [GDP-FORMING] SUBUNIT BETA, MITOCHONDRIAL"/>
    <property type="match status" value="1"/>
</dbReference>
<dbReference type="GO" id="GO:0005829">
    <property type="term" value="C:cytosol"/>
    <property type="evidence" value="ECO:0007669"/>
    <property type="project" value="TreeGrafter"/>
</dbReference>
<dbReference type="SUPFAM" id="SSF56059">
    <property type="entry name" value="Glutathione synthetase ATP-binding domain-like"/>
    <property type="match status" value="1"/>
</dbReference>
<comment type="cofactor">
    <cofactor evidence="1">
        <name>Mg(2+)</name>
        <dbReference type="ChEBI" id="CHEBI:18420"/>
    </cofactor>
</comment>
<evidence type="ECO:0000256" key="1">
    <source>
        <dbReference type="ARBA" id="ARBA00001946"/>
    </source>
</evidence>
<accession>A0A381RM76</accession>
<evidence type="ECO:0000256" key="4">
    <source>
        <dbReference type="ARBA" id="ARBA00022723"/>
    </source>
</evidence>
<dbReference type="PANTHER" id="PTHR11815">
    <property type="entry name" value="SUCCINYL-COA SYNTHETASE BETA CHAIN"/>
    <property type="match status" value="1"/>
</dbReference>
<feature type="domain" description="ATP-grasp" evidence="7">
    <location>
        <begin position="9"/>
        <end position="226"/>
    </location>
</feature>
<dbReference type="GO" id="GO:0046872">
    <property type="term" value="F:metal ion binding"/>
    <property type="evidence" value="ECO:0007669"/>
    <property type="project" value="UniProtKB-KW"/>
</dbReference>
<dbReference type="GO" id="GO:0006099">
    <property type="term" value="P:tricarboxylic acid cycle"/>
    <property type="evidence" value="ECO:0007669"/>
    <property type="project" value="UniProtKB-KW"/>
</dbReference>
<dbReference type="AlphaFoldDB" id="A0A381RM76"/>
<dbReference type="InterPro" id="IPR013650">
    <property type="entry name" value="ATP-grasp_succ-CoA_synth-type"/>
</dbReference>
<evidence type="ECO:0000256" key="2">
    <source>
        <dbReference type="ARBA" id="ARBA00022532"/>
    </source>
</evidence>
<evidence type="ECO:0000256" key="6">
    <source>
        <dbReference type="ARBA" id="ARBA00022842"/>
    </source>
</evidence>
<dbReference type="Pfam" id="PF00549">
    <property type="entry name" value="Ligase_CoA"/>
    <property type="match status" value="1"/>
</dbReference>
<dbReference type="FunFam" id="3.40.50.261:FF:000001">
    <property type="entry name" value="Succinate--CoA ligase [ADP-forming] subunit beta"/>
    <property type="match status" value="1"/>
</dbReference>
<dbReference type="EMBL" id="UINC01002052">
    <property type="protein sequence ID" value="SUZ92361.1"/>
    <property type="molecule type" value="Genomic_DNA"/>
</dbReference>
<name>A0A381RM76_9ZZZZ</name>
<dbReference type="Gene3D" id="3.40.50.261">
    <property type="entry name" value="Succinyl-CoA synthetase domains"/>
    <property type="match status" value="1"/>
</dbReference>
<keyword evidence="3" id="KW-0436">Ligase</keyword>
<dbReference type="Pfam" id="PF08442">
    <property type="entry name" value="ATP-grasp_2"/>
    <property type="match status" value="1"/>
</dbReference>
<dbReference type="FunFam" id="3.30.470.20:FF:000002">
    <property type="entry name" value="Succinate--CoA ligase [ADP-forming] subunit beta"/>
    <property type="match status" value="1"/>
</dbReference>
<evidence type="ECO:0000313" key="8">
    <source>
        <dbReference type="EMBL" id="SUZ92361.1"/>
    </source>
</evidence>
<proteinExistence type="inferred from homology"/>
<dbReference type="Gene3D" id="3.30.1490.20">
    <property type="entry name" value="ATP-grasp fold, A domain"/>
    <property type="match status" value="1"/>
</dbReference>
<dbReference type="NCBIfam" id="NF001913">
    <property type="entry name" value="PRK00696.1"/>
    <property type="match status" value="1"/>
</dbReference>
<reference evidence="8" key="1">
    <citation type="submission" date="2018-05" db="EMBL/GenBank/DDBJ databases">
        <authorList>
            <person name="Lanie J.A."/>
            <person name="Ng W.-L."/>
            <person name="Kazmierczak K.M."/>
            <person name="Andrzejewski T.M."/>
            <person name="Davidsen T.M."/>
            <person name="Wayne K.J."/>
            <person name="Tettelin H."/>
            <person name="Glass J.I."/>
            <person name="Rusch D."/>
            <person name="Podicherti R."/>
            <person name="Tsui H.-C.T."/>
            <person name="Winkler M.E."/>
        </authorList>
    </citation>
    <scope>NUCLEOTIDE SEQUENCE</scope>
</reference>
<keyword evidence="2" id="KW-0816">Tricarboxylic acid cycle</keyword>
<dbReference type="Gene3D" id="3.30.470.20">
    <property type="entry name" value="ATP-grasp fold, B domain"/>
    <property type="match status" value="1"/>
</dbReference>
<sequence length="385" mass="40509">MNIHEFQSKEVFALYGIPVPRGIVATTPEEAKTATQELGGQSVVKAQIHAGGRGKSGGVQLVRSPGEAEEAAQRMLASNIVTPQTGPDGAPVEKLLIEELTDIKQELYVALTIDRGHRAPAILVSAKGGMDIEEVAANNPEDIHTEPVDPLSGLMPFQTRRLVRQLGLGPAVAGDAAKVLSALYRVFVENDCTLVEINPLIITGDDRVVALDAKINLDDDSMFRHADLMAYRDINQEDPLEAQASDLNIAYVNLDGDVGCLVNGAGLAMATLDVTNAAGAAPANFLDVGGGATPEKVANAVKIILSDPNVKRVLVNIFGGILRCDIAGEGIVLAYKETGSTVPLVVRMLGTNVVEGKEILGTSGLPVVFAETLTDAADAIKQLKV</sequence>
<dbReference type="InterPro" id="IPR013815">
    <property type="entry name" value="ATP_grasp_subdomain_1"/>
</dbReference>